<feature type="compositionally biased region" description="Low complexity" evidence="1">
    <location>
        <begin position="117"/>
        <end position="130"/>
    </location>
</feature>
<dbReference type="AlphaFoldDB" id="A0A1Y5P8S9"/>
<accession>A0A1Y5P8S9</accession>
<feature type="region of interest" description="Disordered" evidence="1">
    <location>
        <begin position="115"/>
        <end position="138"/>
    </location>
</feature>
<reference evidence="2" key="1">
    <citation type="submission" date="2016-03" db="EMBL/GenBank/DDBJ databases">
        <authorList>
            <person name="Ploux O."/>
        </authorList>
    </citation>
    <scope>NUCLEOTIDE SEQUENCE</scope>
    <source>
        <strain evidence="2">UC1</strain>
    </source>
</reference>
<proteinExistence type="predicted"/>
<feature type="compositionally biased region" description="Polar residues" evidence="1">
    <location>
        <begin position="42"/>
        <end position="59"/>
    </location>
</feature>
<protein>
    <submittedName>
        <fullName evidence="2">Uncharacterized protein</fullName>
    </submittedName>
</protein>
<feature type="region of interest" description="Disordered" evidence="1">
    <location>
        <begin position="1"/>
        <end position="68"/>
    </location>
</feature>
<gene>
    <name evidence="2" type="ORF">MIPYR_50080</name>
</gene>
<organism evidence="2">
    <name type="scientific">uncultured Microbacterium sp</name>
    <dbReference type="NCBI Taxonomy" id="191216"/>
    <lineage>
        <taxon>Bacteria</taxon>
        <taxon>Bacillati</taxon>
        <taxon>Actinomycetota</taxon>
        <taxon>Actinomycetes</taxon>
        <taxon>Micrococcales</taxon>
        <taxon>Microbacteriaceae</taxon>
        <taxon>Microbacterium</taxon>
        <taxon>environmental samples</taxon>
    </lineage>
</organism>
<name>A0A1Y5P8S9_9MICO</name>
<evidence type="ECO:0000313" key="2">
    <source>
        <dbReference type="EMBL" id="SBS73920.1"/>
    </source>
</evidence>
<sequence>MKPFAVRSATSVGAMDSSPTQTTSTPRPPVETSCVTLHSGVPGSSTPSADAAESTSSLVATAGADSSRNARAARSQYCCSGDAAVVGSADAVSDAAGAPLALAAGGGEEAFPLDAHPPSTSATLSAASPTETRSHERTLPSCPFIAHLPRCARCPNTGVPEG</sequence>
<evidence type="ECO:0000256" key="1">
    <source>
        <dbReference type="SAM" id="MobiDB-lite"/>
    </source>
</evidence>
<dbReference type="EMBL" id="FLQR01000009">
    <property type="protein sequence ID" value="SBS73920.1"/>
    <property type="molecule type" value="Genomic_DNA"/>
</dbReference>